<dbReference type="InterPro" id="IPR036249">
    <property type="entry name" value="Thioredoxin-like_sf"/>
</dbReference>
<evidence type="ECO:0000313" key="5">
    <source>
        <dbReference type="Proteomes" id="UP001232536"/>
    </source>
</evidence>
<organism evidence="4 5">
    <name type="scientific">Actinotalea lenta</name>
    <dbReference type="NCBI Taxonomy" id="3064654"/>
    <lineage>
        <taxon>Bacteria</taxon>
        <taxon>Bacillati</taxon>
        <taxon>Actinomycetota</taxon>
        <taxon>Actinomycetes</taxon>
        <taxon>Micrococcales</taxon>
        <taxon>Cellulomonadaceae</taxon>
        <taxon>Actinotalea</taxon>
    </lineage>
</organism>
<dbReference type="InterPro" id="IPR012336">
    <property type="entry name" value="Thioredoxin-like_fold"/>
</dbReference>
<reference evidence="4 5" key="1">
    <citation type="submission" date="2023-07" db="EMBL/GenBank/DDBJ databases">
        <title>Description of novel actinomycetes strains, isolated from tidal flat sediment.</title>
        <authorList>
            <person name="Lu C."/>
        </authorList>
    </citation>
    <scope>NUCLEOTIDE SEQUENCE [LARGE SCALE GENOMIC DNA]</scope>
    <source>
        <strain evidence="4 5">SYSU T00b441</strain>
    </source>
</reference>
<dbReference type="SUPFAM" id="SSF52833">
    <property type="entry name" value="Thioredoxin-like"/>
    <property type="match status" value="1"/>
</dbReference>
<protein>
    <submittedName>
        <fullName evidence="4">Thioredoxin domain-containing protein</fullName>
    </submittedName>
</protein>
<dbReference type="RefSeq" id="WP_304600286.1">
    <property type="nucleotide sequence ID" value="NZ_JAUQYO010000001.1"/>
</dbReference>
<feature type="compositionally biased region" description="Low complexity" evidence="1">
    <location>
        <begin position="88"/>
        <end position="102"/>
    </location>
</feature>
<comment type="caution">
    <text evidence="4">The sequence shown here is derived from an EMBL/GenBank/DDBJ whole genome shotgun (WGS) entry which is preliminary data.</text>
</comment>
<keyword evidence="2" id="KW-0472">Membrane</keyword>
<gene>
    <name evidence="4" type="ORF">Q6348_05455</name>
</gene>
<accession>A0ABT9D718</accession>
<proteinExistence type="predicted"/>
<keyword evidence="5" id="KW-1185">Reference proteome</keyword>
<evidence type="ECO:0000256" key="1">
    <source>
        <dbReference type="SAM" id="MobiDB-lite"/>
    </source>
</evidence>
<feature type="domain" description="Thioredoxin-like fold" evidence="3">
    <location>
        <begin position="124"/>
        <end position="291"/>
    </location>
</feature>
<dbReference type="Pfam" id="PF13462">
    <property type="entry name" value="Thioredoxin_4"/>
    <property type="match status" value="1"/>
</dbReference>
<feature type="region of interest" description="Disordered" evidence="1">
    <location>
        <begin position="88"/>
        <end position="109"/>
    </location>
</feature>
<evidence type="ECO:0000313" key="4">
    <source>
        <dbReference type="EMBL" id="MDO8106642.1"/>
    </source>
</evidence>
<name>A0ABT9D718_9CELL</name>
<keyword evidence="2" id="KW-0812">Transmembrane</keyword>
<dbReference type="EMBL" id="JAUQYP010000001">
    <property type="protein sequence ID" value="MDO8106642.1"/>
    <property type="molecule type" value="Genomic_DNA"/>
</dbReference>
<evidence type="ECO:0000259" key="3">
    <source>
        <dbReference type="Pfam" id="PF13462"/>
    </source>
</evidence>
<evidence type="ECO:0000256" key="2">
    <source>
        <dbReference type="SAM" id="Phobius"/>
    </source>
</evidence>
<dbReference type="CDD" id="cd02972">
    <property type="entry name" value="DsbA_family"/>
    <property type="match status" value="1"/>
</dbReference>
<dbReference type="Proteomes" id="UP001232536">
    <property type="component" value="Unassembled WGS sequence"/>
</dbReference>
<dbReference type="Gene3D" id="3.40.30.10">
    <property type="entry name" value="Glutaredoxin"/>
    <property type="match status" value="1"/>
</dbReference>
<keyword evidence="2" id="KW-1133">Transmembrane helix</keyword>
<sequence length="296" mass="30343">MAPSSKDRREQAKAAADALRAKQAKAAQRQRTIAIVSLVVGIVVVVSLVLVILNNGTSAAPAAQVTPTVATGHGGIVFDRSGLVTPPDGAGAAAPGASPSSGVTLGPAGLTSDWPQNGDFAGNPVVVSVYFDPMCPYCGHFEQQSGKLLDQLRASGEIVIDSHPLSFLDRSSAGTNYSTRVANAAWTLAEKAPDAYFGFLEGVFADGVQPQEGTAGLTDDQIAQIALSAGAPKDVVDTFTDGTYTWWVAQATDIASQDLGSIATPDVMLNGVSISKTVDIYDPTALKAAIDAAAKG</sequence>
<feature type="transmembrane region" description="Helical" evidence="2">
    <location>
        <begin position="32"/>
        <end position="53"/>
    </location>
</feature>